<gene>
    <name evidence="1" type="ORF">COCCADRAFT_10616</name>
</gene>
<evidence type="ECO:0000313" key="2">
    <source>
        <dbReference type="Proteomes" id="UP000053841"/>
    </source>
</evidence>
<proteinExistence type="predicted"/>
<reference evidence="1 2" key="1">
    <citation type="journal article" date="2013" name="PLoS Genet.">
        <title>Comparative genome structure, secondary metabolite, and effector coding capacity across Cochliobolus pathogens.</title>
        <authorList>
            <person name="Condon B.J."/>
            <person name="Leng Y."/>
            <person name="Wu D."/>
            <person name="Bushley K.E."/>
            <person name="Ohm R.A."/>
            <person name="Otillar R."/>
            <person name="Martin J."/>
            <person name="Schackwitz W."/>
            <person name="Grimwood J."/>
            <person name="MohdZainudin N."/>
            <person name="Xue C."/>
            <person name="Wang R."/>
            <person name="Manning V.A."/>
            <person name="Dhillon B."/>
            <person name="Tu Z.J."/>
            <person name="Steffenson B.J."/>
            <person name="Salamov A."/>
            <person name="Sun H."/>
            <person name="Lowry S."/>
            <person name="LaButti K."/>
            <person name="Han J."/>
            <person name="Copeland A."/>
            <person name="Lindquist E."/>
            <person name="Barry K."/>
            <person name="Schmutz J."/>
            <person name="Baker S.E."/>
            <person name="Ciuffetti L.M."/>
            <person name="Grigoriev I.V."/>
            <person name="Zhong S."/>
            <person name="Turgeon B.G."/>
        </authorList>
    </citation>
    <scope>NUCLEOTIDE SEQUENCE [LARGE SCALE GENOMIC DNA]</scope>
    <source>
        <strain evidence="1 2">26-R-13</strain>
    </source>
</reference>
<dbReference type="RefSeq" id="XP_007719077.1">
    <property type="nucleotide sequence ID" value="XM_007720887.1"/>
</dbReference>
<dbReference type="KEGG" id="bze:COCCADRAFT_10616"/>
<keyword evidence="2" id="KW-1185">Reference proteome</keyword>
<organism evidence="1 2">
    <name type="scientific">Cochliobolus carbonum (strain 26-R-13)</name>
    <name type="common">Maize leaf spot fungus</name>
    <name type="synonym">Bipolaris zeicola</name>
    <dbReference type="NCBI Taxonomy" id="930089"/>
    <lineage>
        <taxon>Eukaryota</taxon>
        <taxon>Fungi</taxon>
        <taxon>Dikarya</taxon>
        <taxon>Ascomycota</taxon>
        <taxon>Pezizomycotina</taxon>
        <taxon>Dothideomycetes</taxon>
        <taxon>Pleosporomycetidae</taxon>
        <taxon>Pleosporales</taxon>
        <taxon>Pleosporineae</taxon>
        <taxon>Pleosporaceae</taxon>
        <taxon>Bipolaris</taxon>
    </lineage>
</organism>
<evidence type="ECO:0000313" key="1">
    <source>
        <dbReference type="EMBL" id="EUC26618.1"/>
    </source>
</evidence>
<accession>W6XM34</accession>
<dbReference type="Proteomes" id="UP000053841">
    <property type="component" value="Unassembled WGS sequence"/>
</dbReference>
<dbReference type="HOGENOM" id="CLU_2941386_0_0_1"/>
<dbReference type="EMBL" id="KI965317">
    <property type="protein sequence ID" value="EUC26618.1"/>
    <property type="molecule type" value="Genomic_DNA"/>
</dbReference>
<protein>
    <submittedName>
        <fullName evidence="1">Uncharacterized protein</fullName>
    </submittedName>
</protein>
<dbReference type="GeneID" id="19143350"/>
<dbReference type="AlphaFoldDB" id="W6XM34"/>
<name>W6XM34_COCC2</name>
<sequence>MLRPIPMSVARSLTLDQAIQGSLVKQHFQEILFASEAIAHIKLGRIGTGVAYAGFTITSS</sequence>